<dbReference type="EMBL" id="CAJVPP010005071">
    <property type="protein sequence ID" value="CAG8659578.1"/>
    <property type="molecule type" value="Genomic_DNA"/>
</dbReference>
<accession>A0A9N9E4E0</accession>
<dbReference type="AlphaFoldDB" id="A0A9N9E4E0"/>
<protein>
    <submittedName>
        <fullName evidence="2">11024_t:CDS:1</fullName>
    </submittedName>
</protein>
<evidence type="ECO:0000313" key="3">
    <source>
        <dbReference type="Proteomes" id="UP000789375"/>
    </source>
</evidence>
<reference evidence="2" key="1">
    <citation type="submission" date="2021-06" db="EMBL/GenBank/DDBJ databases">
        <authorList>
            <person name="Kallberg Y."/>
            <person name="Tangrot J."/>
            <person name="Rosling A."/>
        </authorList>
    </citation>
    <scope>NUCLEOTIDE SEQUENCE</scope>
    <source>
        <strain evidence="2">87-6 pot B 2015</strain>
    </source>
</reference>
<evidence type="ECO:0000256" key="1">
    <source>
        <dbReference type="SAM" id="MobiDB-lite"/>
    </source>
</evidence>
<comment type="caution">
    <text evidence="2">The sequence shown here is derived from an EMBL/GenBank/DDBJ whole genome shotgun (WGS) entry which is preliminary data.</text>
</comment>
<feature type="non-terminal residue" evidence="2">
    <location>
        <position position="91"/>
    </location>
</feature>
<gene>
    <name evidence="2" type="ORF">FMOSSE_LOCUS11873</name>
</gene>
<dbReference type="Proteomes" id="UP000789375">
    <property type="component" value="Unassembled WGS sequence"/>
</dbReference>
<organism evidence="2 3">
    <name type="scientific">Funneliformis mosseae</name>
    <name type="common">Endomycorrhizal fungus</name>
    <name type="synonym">Glomus mosseae</name>
    <dbReference type="NCBI Taxonomy" id="27381"/>
    <lineage>
        <taxon>Eukaryota</taxon>
        <taxon>Fungi</taxon>
        <taxon>Fungi incertae sedis</taxon>
        <taxon>Mucoromycota</taxon>
        <taxon>Glomeromycotina</taxon>
        <taxon>Glomeromycetes</taxon>
        <taxon>Glomerales</taxon>
        <taxon>Glomeraceae</taxon>
        <taxon>Funneliformis</taxon>
    </lineage>
</organism>
<name>A0A9N9E4E0_FUNMO</name>
<feature type="region of interest" description="Disordered" evidence="1">
    <location>
        <begin position="70"/>
        <end position="91"/>
    </location>
</feature>
<evidence type="ECO:0000313" key="2">
    <source>
        <dbReference type="EMBL" id="CAG8659578.1"/>
    </source>
</evidence>
<sequence length="91" mass="9719">MSNMANLNPPAYGGGITGLVGMPNNSRVLAPMHHLAMGQTPPPSLNPAMTTFGLGFPTMVAANHMNNQRQMQMSMSQTPSPPIPRNSVYLQ</sequence>
<proteinExistence type="predicted"/>
<keyword evidence="3" id="KW-1185">Reference proteome</keyword>